<accession>A0A1C1A1H0</accession>
<organism evidence="3 4">
    <name type="scientific">Paenibacillus pectinilyticus</name>
    <dbReference type="NCBI Taxonomy" id="512399"/>
    <lineage>
        <taxon>Bacteria</taxon>
        <taxon>Bacillati</taxon>
        <taxon>Bacillota</taxon>
        <taxon>Bacilli</taxon>
        <taxon>Bacillales</taxon>
        <taxon>Paenibacillaceae</taxon>
        <taxon>Paenibacillus</taxon>
    </lineage>
</organism>
<keyword evidence="2" id="KW-0472">Membrane</keyword>
<feature type="region of interest" description="Disordered" evidence="1">
    <location>
        <begin position="53"/>
        <end position="77"/>
    </location>
</feature>
<feature type="transmembrane region" description="Helical" evidence="2">
    <location>
        <begin position="83"/>
        <end position="101"/>
    </location>
</feature>
<keyword evidence="2" id="KW-1133">Transmembrane helix</keyword>
<dbReference type="AlphaFoldDB" id="A0A1C1A1H0"/>
<evidence type="ECO:0000313" key="3">
    <source>
        <dbReference type="EMBL" id="OCT14376.1"/>
    </source>
</evidence>
<keyword evidence="4" id="KW-1185">Reference proteome</keyword>
<evidence type="ECO:0000313" key="4">
    <source>
        <dbReference type="Proteomes" id="UP000093309"/>
    </source>
</evidence>
<keyword evidence="2" id="KW-0812">Transmembrane</keyword>
<gene>
    <name evidence="3" type="ORF">A8709_26530</name>
</gene>
<sequence>MKPRKTWIKKVFLIAVIAGVIGTGVGVAAKMDRPDFKEAFNHDIQIAQQYNPKGNDKALAGKGEHQVKGSREGDHGHHDGMEAGMAIGGTVLAIGLLFWIIRRRKRNGGMLKTNSTHAMINTSDFLDQWENKQINSKETN</sequence>
<feature type="compositionally biased region" description="Basic and acidic residues" evidence="1">
    <location>
        <begin position="62"/>
        <end position="77"/>
    </location>
</feature>
<reference evidence="4" key="1">
    <citation type="submission" date="2016-05" db="EMBL/GenBank/DDBJ databases">
        <title>Paenibacillus oryzae. sp. nov., isolated from the rice root.</title>
        <authorList>
            <person name="Zhang J."/>
            <person name="Zhang X."/>
        </authorList>
    </citation>
    <scope>NUCLEOTIDE SEQUENCE [LARGE SCALE GENOMIC DNA]</scope>
    <source>
        <strain evidence="4">KCTC13222</strain>
    </source>
</reference>
<comment type="caution">
    <text evidence="3">The sequence shown here is derived from an EMBL/GenBank/DDBJ whole genome shotgun (WGS) entry which is preliminary data.</text>
</comment>
<evidence type="ECO:0000256" key="1">
    <source>
        <dbReference type="SAM" id="MobiDB-lite"/>
    </source>
</evidence>
<dbReference type="Proteomes" id="UP000093309">
    <property type="component" value="Unassembled WGS sequence"/>
</dbReference>
<dbReference type="OrthoDB" id="2610385at2"/>
<name>A0A1C1A1H0_9BACL</name>
<dbReference type="RefSeq" id="WP_065853228.1">
    <property type="nucleotide sequence ID" value="NZ_LYPC01000020.1"/>
</dbReference>
<evidence type="ECO:0000256" key="2">
    <source>
        <dbReference type="SAM" id="Phobius"/>
    </source>
</evidence>
<proteinExistence type="predicted"/>
<dbReference type="EMBL" id="LYPC01000020">
    <property type="protein sequence ID" value="OCT14376.1"/>
    <property type="molecule type" value="Genomic_DNA"/>
</dbReference>
<dbReference type="STRING" id="512399.A8709_26530"/>
<dbReference type="NCBIfam" id="TIGR01167">
    <property type="entry name" value="LPXTG_anchor"/>
    <property type="match status" value="1"/>
</dbReference>
<protein>
    <submittedName>
        <fullName evidence="3">Uncharacterized protein</fullName>
    </submittedName>
</protein>